<feature type="domain" description="Response regulatory" evidence="4">
    <location>
        <begin position="1"/>
        <end position="29"/>
    </location>
</feature>
<keyword evidence="6" id="KW-1185">Reference proteome</keyword>
<sequence>MKGITHGVCYYLLKPMRIEELTNIWQHAIRRKKFERRWHNDLNSNQNGKKAQITNSDDGQGVVDHNGKVNKRKDQNEDDEDESEYNMQESEDSSTQKKPRIVCYEEFLELSQRGNNIAVDLTVGDICGDGGYSKGNISTKLEESSGVRLTSKALV</sequence>
<feature type="compositionally biased region" description="Acidic residues" evidence="3">
    <location>
        <begin position="76"/>
        <end position="92"/>
    </location>
</feature>
<reference evidence="5 6" key="1">
    <citation type="submission" date="2023-10" db="EMBL/GenBank/DDBJ databases">
        <title>Chromosome-scale genome assembly provides insights into flower coloration mechanisms of Canna indica.</title>
        <authorList>
            <person name="Li C."/>
        </authorList>
    </citation>
    <scope>NUCLEOTIDE SEQUENCE [LARGE SCALE GENOMIC DNA]</scope>
    <source>
        <tissue evidence="5">Flower</tissue>
    </source>
</reference>
<dbReference type="InterPro" id="IPR011006">
    <property type="entry name" value="CheY-like_superfamily"/>
</dbReference>
<dbReference type="PANTHER" id="PTHR43874:SF7">
    <property type="entry name" value="TWO-COMPONENT RESPONSE REGULATOR ARR10"/>
    <property type="match status" value="1"/>
</dbReference>
<dbReference type="PANTHER" id="PTHR43874">
    <property type="entry name" value="TWO-COMPONENT RESPONSE REGULATOR"/>
    <property type="match status" value="1"/>
</dbReference>
<dbReference type="EMBL" id="CP136892">
    <property type="protein sequence ID" value="WOL01055.1"/>
    <property type="molecule type" value="Genomic_DNA"/>
</dbReference>
<dbReference type="AlphaFoldDB" id="A0AAQ3K4X7"/>
<dbReference type="GO" id="GO:0000160">
    <property type="term" value="P:phosphorelay signal transduction system"/>
    <property type="evidence" value="ECO:0007669"/>
    <property type="project" value="UniProtKB-KW"/>
</dbReference>
<dbReference type="Proteomes" id="UP001327560">
    <property type="component" value="Chromosome 3"/>
</dbReference>
<proteinExistence type="predicted"/>
<protein>
    <recommendedName>
        <fullName evidence="4">Response regulatory domain-containing protein</fullName>
    </recommendedName>
</protein>
<dbReference type="PROSITE" id="PS50110">
    <property type="entry name" value="RESPONSE_REGULATORY"/>
    <property type="match status" value="1"/>
</dbReference>
<evidence type="ECO:0000256" key="1">
    <source>
        <dbReference type="ARBA" id="ARBA00023012"/>
    </source>
</evidence>
<feature type="region of interest" description="Disordered" evidence="3">
    <location>
        <begin position="41"/>
        <end position="98"/>
    </location>
</feature>
<dbReference type="InterPro" id="IPR001789">
    <property type="entry name" value="Sig_transdc_resp-reg_receiver"/>
</dbReference>
<dbReference type="Gene3D" id="3.40.50.2300">
    <property type="match status" value="1"/>
</dbReference>
<evidence type="ECO:0000313" key="6">
    <source>
        <dbReference type="Proteomes" id="UP001327560"/>
    </source>
</evidence>
<evidence type="ECO:0000256" key="2">
    <source>
        <dbReference type="PROSITE-ProRule" id="PRU00169"/>
    </source>
</evidence>
<dbReference type="SUPFAM" id="SSF52172">
    <property type="entry name" value="CheY-like"/>
    <property type="match status" value="1"/>
</dbReference>
<name>A0AAQ3K4X7_9LILI</name>
<dbReference type="InterPro" id="IPR045279">
    <property type="entry name" value="ARR-like"/>
</dbReference>
<evidence type="ECO:0000259" key="4">
    <source>
        <dbReference type="PROSITE" id="PS50110"/>
    </source>
</evidence>
<organism evidence="5 6">
    <name type="scientific">Canna indica</name>
    <name type="common">Indian-shot</name>
    <dbReference type="NCBI Taxonomy" id="4628"/>
    <lineage>
        <taxon>Eukaryota</taxon>
        <taxon>Viridiplantae</taxon>
        <taxon>Streptophyta</taxon>
        <taxon>Embryophyta</taxon>
        <taxon>Tracheophyta</taxon>
        <taxon>Spermatophyta</taxon>
        <taxon>Magnoliopsida</taxon>
        <taxon>Liliopsida</taxon>
        <taxon>Zingiberales</taxon>
        <taxon>Cannaceae</taxon>
        <taxon>Canna</taxon>
    </lineage>
</organism>
<keyword evidence="1" id="KW-0902">Two-component regulatory system</keyword>
<evidence type="ECO:0000313" key="5">
    <source>
        <dbReference type="EMBL" id="WOL01055.1"/>
    </source>
</evidence>
<evidence type="ECO:0000256" key="3">
    <source>
        <dbReference type="SAM" id="MobiDB-lite"/>
    </source>
</evidence>
<comment type="caution">
    <text evidence="2">Lacks conserved residue(s) required for the propagation of feature annotation.</text>
</comment>
<gene>
    <name evidence="5" type="ORF">Cni_G09768</name>
</gene>
<feature type="compositionally biased region" description="Polar residues" evidence="3">
    <location>
        <begin position="41"/>
        <end position="58"/>
    </location>
</feature>
<dbReference type="GO" id="GO:0009736">
    <property type="term" value="P:cytokinin-activated signaling pathway"/>
    <property type="evidence" value="ECO:0007669"/>
    <property type="project" value="InterPro"/>
</dbReference>
<accession>A0AAQ3K4X7</accession>